<organism evidence="2 3">
    <name type="scientific">Marinobacter adhaerens</name>
    <dbReference type="NCBI Taxonomy" id="1033846"/>
    <lineage>
        <taxon>Bacteria</taxon>
        <taxon>Pseudomonadati</taxon>
        <taxon>Pseudomonadota</taxon>
        <taxon>Gammaproteobacteria</taxon>
        <taxon>Pseudomonadales</taxon>
        <taxon>Marinobacteraceae</taxon>
        <taxon>Marinobacter</taxon>
    </lineage>
</organism>
<dbReference type="RefSeq" id="WP_041645344.1">
    <property type="nucleotide sequence ID" value="NZ_CP076686.1"/>
</dbReference>
<name>A0ABX8IEF0_9GAMM</name>
<sequence length="264" mass="30120">MSKTSEQSVTIVTPAYNAERLIDSTIQSVLNQTFDDWEMLVVDDCSTDGTREIVQKWAEEDPRIKLIALSANFGGPAGPRNIGVREASGKYVAFLDSDDIWHPRKLEIQLQVLSKSNASFVCSQMKDFTSEQEISFDSIERYDLEEVSFKQQSLRARIPTSSVIAERDLLKAAPFVEGINYKAVEDYHCWLRILERTPKCIKVRAPLLFYRKIEGQISGSKMAMMKKVFMVHWDYPGRSLSQAVFLTLTHVLGGLYFRFIKKGM</sequence>
<dbReference type="PANTHER" id="PTHR22916">
    <property type="entry name" value="GLYCOSYLTRANSFERASE"/>
    <property type="match status" value="1"/>
</dbReference>
<dbReference type="Gene3D" id="3.90.550.10">
    <property type="entry name" value="Spore Coat Polysaccharide Biosynthesis Protein SpsA, Chain A"/>
    <property type="match status" value="1"/>
</dbReference>
<evidence type="ECO:0000313" key="3">
    <source>
        <dbReference type="Proteomes" id="UP000683442"/>
    </source>
</evidence>
<dbReference type="PANTHER" id="PTHR22916:SF3">
    <property type="entry name" value="UDP-GLCNAC:BETAGAL BETA-1,3-N-ACETYLGLUCOSAMINYLTRANSFERASE-LIKE PROTEIN 1"/>
    <property type="match status" value="1"/>
</dbReference>
<evidence type="ECO:0000259" key="1">
    <source>
        <dbReference type="Pfam" id="PF00535"/>
    </source>
</evidence>
<evidence type="ECO:0000313" key="2">
    <source>
        <dbReference type="EMBL" id="QWV12177.1"/>
    </source>
</evidence>
<keyword evidence="3" id="KW-1185">Reference proteome</keyword>
<dbReference type="Pfam" id="PF00535">
    <property type="entry name" value="Glycos_transf_2"/>
    <property type="match status" value="1"/>
</dbReference>
<dbReference type="SUPFAM" id="SSF53448">
    <property type="entry name" value="Nucleotide-diphospho-sugar transferases"/>
    <property type="match status" value="1"/>
</dbReference>
<protein>
    <submittedName>
        <fullName evidence="2">Glycosyltransferase family 2 protein</fullName>
    </submittedName>
</protein>
<dbReference type="Proteomes" id="UP000683442">
    <property type="component" value="Chromosome"/>
</dbReference>
<gene>
    <name evidence="2" type="ORF">KQ249_16075</name>
</gene>
<dbReference type="InterPro" id="IPR029044">
    <property type="entry name" value="Nucleotide-diphossugar_trans"/>
</dbReference>
<dbReference type="InterPro" id="IPR001173">
    <property type="entry name" value="Glyco_trans_2-like"/>
</dbReference>
<dbReference type="GeneID" id="78560979"/>
<accession>A0ABX8IEF0</accession>
<reference evidence="2 3" key="1">
    <citation type="submission" date="2021-06" db="EMBL/GenBank/DDBJ databases">
        <title>Microbial metabolic specificity influences pelagic lipid remineralization.</title>
        <authorList>
            <person name="Behrendt L."/>
            <person name="Hunter J.E."/>
            <person name="Alcolombri U."/>
            <person name="Smriga S."/>
            <person name="Mincer T."/>
            <person name="Lowenstein D.P."/>
            <person name="Peaudecerf F.J."/>
            <person name="Fernandez V.I."/>
            <person name="Fredricks H."/>
            <person name="Almblad H."/>
            <person name="Harrison J.J."/>
            <person name="Stocker R."/>
            <person name="Van Mooy B.A.S."/>
        </authorList>
    </citation>
    <scope>NUCLEOTIDE SEQUENCE [LARGE SCALE GENOMIC DNA]</scope>
    <source>
        <strain evidence="2 3">HP15-B</strain>
    </source>
</reference>
<proteinExistence type="predicted"/>
<dbReference type="CDD" id="cd00761">
    <property type="entry name" value="Glyco_tranf_GTA_type"/>
    <property type="match status" value="1"/>
</dbReference>
<feature type="domain" description="Glycosyltransferase 2-like" evidence="1">
    <location>
        <begin position="10"/>
        <end position="133"/>
    </location>
</feature>
<dbReference type="EMBL" id="CP076686">
    <property type="protein sequence ID" value="QWV12177.1"/>
    <property type="molecule type" value="Genomic_DNA"/>
</dbReference>